<dbReference type="PRINTS" id="PR01346">
    <property type="entry name" value="HELNAPAPROT"/>
</dbReference>
<dbReference type="InterPro" id="IPR009078">
    <property type="entry name" value="Ferritin-like_SF"/>
</dbReference>
<proteinExistence type="inferred from homology"/>
<dbReference type="PANTHER" id="PTHR42932">
    <property type="entry name" value="GENERAL STRESS PROTEIN 20U"/>
    <property type="match status" value="1"/>
</dbReference>
<reference evidence="4 5" key="1">
    <citation type="journal article" date="2019" name="ISME J.">
        <title>Deianiraea, an extracellular bacterium associated with the ciliate Paramecium, suggests an alternative scenario for the evolution of Rickettsiales.</title>
        <authorList>
            <person name="Castelli M."/>
            <person name="Sabaneyeva E."/>
            <person name="Lanzoni O."/>
            <person name="Lebedeva N."/>
            <person name="Floriano A.M."/>
            <person name="Gaiarsa S."/>
            <person name="Benken K."/>
            <person name="Modeo L."/>
            <person name="Bandi C."/>
            <person name="Potekhin A."/>
            <person name="Sassera D."/>
            <person name="Petroni G."/>
        </authorList>
    </citation>
    <scope>NUCLEOTIDE SEQUENCE [LARGE SCALE GENOMIC DNA]</scope>
    <source>
        <strain evidence="4">CyL4-1</strain>
    </source>
</reference>
<dbReference type="CDD" id="cd01043">
    <property type="entry name" value="DPS"/>
    <property type="match status" value="1"/>
</dbReference>
<sequence>MPKLLNILILTHNLALKTQNFHWNVQGSNFYSLHKMFEEQYEEISNSIDEIAERIRILGDKVPSISQNLEINPNLLPSDMLKNLALDHENIILQIEDVKKSSDDVTVDMLNERLAAHQKHLWFLRSSFA</sequence>
<dbReference type="Gene3D" id="1.20.1260.10">
    <property type="match status" value="1"/>
</dbReference>
<dbReference type="InterPro" id="IPR008331">
    <property type="entry name" value="Ferritin_DPS_dom"/>
</dbReference>
<evidence type="ECO:0000256" key="1">
    <source>
        <dbReference type="ARBA" id="ARBA00009497"/>
    </source>
</evidence>
<evidence type="ECO:0000256" key="2">
    <source>
        <dbReference type="RuleBase" id="RU003875"/>
    </source>
</evidence>
<gene>
    <name evidence="4" type="ORF">Deia_00889</name>
</gene>
<evidence type="ECO:0000313" key="5">
    <source>
        <dbReference type="Proteomes" id="UP000321934"/>
    </source>
</evidence>
<dbReference type="EMBL" id="CP029077">
    <property type="protein sequence ID" value="QED23676.1"/>
    <property type="molecule type" value="Genomic_DNA"/>
</dbReference>
<dbReference type="RefSeq" id="WP_146820944.1">
    <property type="nucleotide sequence ID" value="NZ_CP029077.1"/>
</dbReference>
<dbReference type="InterPro" id="IPR002177">
    <property type="entry name" value="DPS_DNA-bd"/>
</dbReference>
<dbReference type="GO" id="GO:0016722">
    <property type="term" value="F:oxidoreductase activity, acting on metal ions"/>
    <property type="evidence" value="ECO:0007669"/>
    <property type="project" value="InterPro"/>
</dbReference>
<protein>
    <submittedName>
        <fullName evidence="4">DNA protection during starvation protein</fullName>
    </submittedName>
</protein>
<dbReference type="InterPro" id="IPR023188">
    <property type="entry name" value="DPS_DNA-bd_CS"/>
</dbReference>
<keyword evidence="5" id="KW-1185">Reference proteome</keyword>
<evidence type="ECO:0000313" key="4">
    <source>
        <dbReference type="EMBL" id="QED23676.1"/>
    </source>
</evidence>
<dbReference type="PROSITE" id="PS00818">
    <property type="entry name" value="DPS_1"/>
    <property type="match status" value="1"/>
</dbReference>
<dbReference type="PIRSF" id="PIRSF005900">
    <property type="entry name" value="Dps"/>
    <property type="match status" value="1"/>
</dbReference>
<dbReference type="Pfam" id="PF00210">
    <property type="entry name" value="Ferritin"/>
    <property type="match status" value="1"/>
</dbReference>
<dbReference type="PANTHER" id="PTHR42932:SF3">
    <property type="entry name" value="DNA PROTECTION DURING STARVATION PROTEIN"/>
    <property type="match status" value="1"/>
</dbReference>
<dbReference type="Proteomes" id="UP000321934">
    <property type="component" value="Chromosome"/>
</dbReference>
<dbReference type="OrthoDB" id="9797687at2"/>
<comment type="similarity">
    <text evidence="1 2">Belongs to the Dps family.</text>
</comment>
<name>A0A5B8XFC4_9RICK</name>
<evidence type="ECO:0000259" key="3">
    <source>
        <dbReference type="Pfam" id="PF00210"/>
    </source>
</evidence>
<organism evidence="4 5">
    <name type="scientific">Candidatus Deianiraea vastatrix</name>
    <dbReference type="NCBI Taxonomy" id="2163644"/>
    <lineage>
        <taxon>Bacteria</taxon>
        <taxon>Pseudomonadati</taxon>
        <taxon>Pseudomonadota</taxon>
        <taxon>Alphaproteobacteria</taxon>
        <taxon>Rickettsiales</taxon>
        <taxon>Candidatus Deianiraeaceae</taxon>
        <taxon>Candidatus Deianiraea</taxon>
    </lineage>
</organism>
<dbReference type="InterPro" id="IPR012347">
    <property type="entry name" value="Ferritin-like"/>
</dbReference>
<feature type="domain" description="Ferritin/DPS" evidence="3">
    <location>
        <begin position="8"/>
        <end position="126"/>
    </location>
</feature>
<accession>A0A5B8XFC4</accession>
<dbReference type="GO" id="GO:0008199">
    <property type="term" value="F:ferric iron binding"/>
    <property type="evidence" value="ECO:0007669"/>
    <property type="project" value="InterPro"/>
</dbReference>
<dbReference type="AlphaFoldDB" id="A0A5B8XFC4"/>
<dbReference type="SUPFAM" id="SSF47240">
    <property type="entry name" value="Ferritin-like"/>
    <property type="match status" value="1"/>
</dbReference>